<accession>A0ABV6LYD0</accession>
<feature type="compositionally biased region" description="Basic and acidic residues" evidence="1">
    <location>
        <begin position="265"/>
        <end position="277"/>
    </location>
</feature>
<organism evidence="2 3">
    <name type="scientific">Phytohabitans kaempferiae</name>
    <dbReference type="NCBI Taxonomy" id="1620943"/>
    <lineage>
        <taxon>Bacteria</taxon>
        <taxon>Bacillati</taxon>
        <taxon>Actinomycetota</taxon>
        <taxon>Actinomycetes</taxon>
        <taxon>Micromonosporales</taxon>
        <taxon>Micromonosporaceae</taxon>
    </lineage>
</organism>
<evidence type="ECO:0000313" key="3">
    <source>
        <dbReference type="Proteomes" id="UP001589867"/>
    </source>
</evidence>
<dbReference type="EMBL" id="JBHLUH010000009">
    <property type="protein sequence ID" value="MFC0527425.1"/>
    <property type="molecule type" value="Genomic_DNA"/>
</dbReference>
<name>A0ABV6LYD0_9ACTN</name>
<proteinExistence type="predicted"/>
<dbReference type="CDD" id="cd08168">
    <property type="entry name" value="Cytochrom_C3"/>
    <property type="match status" value="1"/>
</dbReference>
<gene>
    <name evidence="2" type="ORF">ACFFIA_07115</name>
</gene>
<dbReference type="Proteomes" id="UP001589867">
    <property type="component" value="Unassembled WGS sequence"/>
</dbReference>
<feature type="region of interest" description="Disordered" evidence="1">
    <location>
        <begin position="300"/>
        <end position="371"/>
    </location>
</feature>
<protein>
    <submittedName>
        <fullName evidence="2">Cytochrome c3 family protein</fullName>
    </submittedName>
</protein>
<comment type="caution">
    <text evidence="2">The sequence shown here is derived from an EMBL/GenBank/DDBJ whole genome shotgun (WGS) entry which is preliminary data.</text>
</comment>
<dbReference type="RefSeq" id="WP_377247310.1">
    <property type="nucleotide sequence ID" value="NZ_JBHLUH010000009.1"/>
</dbReference>
<evidence type="ECO:0000256" key="1">
    <source>
        <dbReference type="SAM" id="MobiDB-lite"/>
    </source>
</evidence>
<keyword evidence="3" id="KW-1185">Reference proteome</keyword>
<dbReference type="InterPro" id="IPR036280">
    <property type="entry name" value="Multihaem_cyt_sf"/>
</dbReference>
<sequence>MSSPWCGACDPHTRADAEGQHCVACHPSALPVEDARRWCGECHRRSRLTADGRRCQRCNPLAGRDDDPYRRRAWCGRCDKRDRMVRDADGVRKCRACHPLGRPPAQWPMHDVPDGYTEQLMACEWLCYVSPTLRRAGSDRLRVLLQMWFEAGWTPRDVLYALDHLPTGEGQPGEIPTASADPKTTEAYLKRRLRGWLDTDDSPLPPVNRQIADNRRKVVAAQEAAREEWLRRSSLAVPPALSRGAALARQVARDAAERNRRRRRAADDRELQRRGEELAAGQEVAAHWRDLLLREALPHAEEPPPGVVPPSEEPPPGVVPPSHDDRLRAALSAPTQMISLPTIGESLRARRAGGDGQQERRPGPSPRPYRR</sequence>
<feature type="region of interest" description="Disordered" evidence="1">
    <location>
        <begin position="253"/>
        <end position="280"/>
    </location>
</feature>
<feature type="compositionally biased region" description="Pro residues" evidence="1">
    <location>
        <begin position="303"/>
        <end position="319"/>
    </location>
</feature>
<dbReference type="SUPFAM" id="SSF48695">
    <property type="entry name" value="Multiheme cytochromes"/>
    <property type="match status" value="1"/>
</dbReference>
<reference evidence="2 3" key="1">
    <citation type="submission" date="2024-09" db="EMBL/GenBank/DDBJ databases">
        <authorList>
            <person name="Sun Q."/>
            <person name="Mori K."/>
        </authorList>
    </citation>
    <scope>NUCLEOTIDE SEQUENCE [LARGE SCALE GENOMIC DNA]</scope>
    <source>
        <strain evidence="2 3">TBRC 3947</strain>
    </source>
</reference>
<evidence type="ECO:0000313" key="2">
    <source>
        <dbReference type="EMBL" id="MFC0527425.1"/>
    </source>
</evidence>